<name>A0ABT0H300_9HYPH</name>
<organism evidence="5 6">
    <name type="scientific">Roseibium sediminicola</name>
    <dbReference type="NCBI Taxonomy" id="2933272"/>
    <lineage>
        <taxon>Bacteria</taxon>
        <taxon>Pseudomonadati</taxon>
        <taxon>Pseudomonadota</taxon>
        <taxon>Alphaproteobacteria</taxon>
        <taxon>Hyphomicrobiales</taxon>
        <taxon>Stappiaceae</taxon>
        <taxon>Roseibium</taxon>
    </lineage>
</organism>
<dbReference type="SUPFAM" id="SSF52540">
    <property type="entry name" value="P-loop containing nucleoside triphosphate hydrolases"/>
    <property type="match status" value="1"/>
</dbReference>
<comment type="caution">
    <text evidence="5">The sequence shown here is derived from an EMBL/GenBank/DDBJ whole genome shotgun (WGS) entry which is preliminary data.</text>
</comment>
<protein>
    <submittedName>
        <fullName evidence="5">ABC transporter ATP-binding protein</fullName>
    </submittedName>
</protein>
<evidence type="ECO:0000256" key="1">
    <source>
        <dbReference type="ARBA" id="ARBA00005417"/>
    </source>
</evidence>
<dbReference type="Proteomes" id="UP001431221">
    <property type="component" value="Unassembled WGS sequence"/>
</dbReference>
<dbReference type="GO" id="GO:0005524">
    <property type="term" value="F:ATP binding"/>
    <property type="evidence" value="ECO:0007669"/>
    <property type="project" value="UniProtKB-KW"/>
</dbReference>
<gene>
    <name evidence="5" type="ORF">M0H32_28090</name>
</gene>
<evidence type="ECO:0000256" key="2">
    <source>
        <dbReference type="ARBA" id="ARBA00022741"/>
    </source>
</evidence>
<comment type="similarity">
    <text evidence="1">Belongs to the ABC transporter superfamily.</text>
</comment>
<dbReference type="PANTHER" id="PTHR42794">
    <property type="entry name" value="HEMIN IMPORT ATP-BINDING PROTEIN HMUV"/>
    <property type="match status" value="1"/>
</dbReference>
<dbReference type="PROSITE" id="PS50893">
    <property type="entry name" value="ABC_TRANSPORTER_2"/>
    <property type="match status" value="1"/>
</dbReference>
<dbReference type="PANTHER" id="PTHR42794:SF2">
    <property type="entry name" value="ABC TRANSPORTER ATP-BINDING PROTEIN"/>
    <property type="match status" value="1"/>
</dbReference>
<feature type="domain" description="ABC transporter" evidence="4">
    <location>
        <begin position="3"/>
        <end position="235"/>
    </location>
</feature>
<accession>A0ABT0H300</accession>
<evidence type="ECO:0000313" key="6">
    <source>
        <dbReference type="Proteomes" id="UP001431221"/>
    </source>
</evidence>
<dbReference type="EMBL" id="JALNMJ010000038">
    <property type="protein sequence ID" value="MCK7616036.1"/>
    <property type="molecule type" value="Genomic_DNA"/>
</dbReference>
<dbReference type="InterPro" id="IPR027417">
    <property type="entry name" value="P-loop_NTPase"/>
</dbReference>
<keyword evidence="3 5" id="KW-0067">ATP-binding</keyword>
<dbReference type="PROSITE" id="PS00211">
    <property type="entry name" value="ABC_TRANSPORTER_1"/>
    <property type="match status" value="1"/>
</dbReference>
<dbReference type="InterPro" id="IPR003593">
    <property type="entry name" value="AAA+_ATPase"/>
</dbReference>
<dbReference type="Gene3D" id="3.40.50.300">
    <property type="entry name" value="P-loop containing nucleotide triphosphate hydrolases"/>
    <property type="match status" value="1"/>
</dbReference>
<dbReference type="InterPro" id="IPR017871">
    <property type="entry name" value="ABC_transporter-like_CS"/>
</dbReference>
<evidence type="ECO:0000313" key="5">
    <source>
        <dbReference type="EMBL" id="MCK7616036.1"/>
    </source>
</evidence>
<sequence length="253" mass="27552">MTLECRNVVWRADGRPIVDGVSLSIPKRGVIGLVGPNGSGKSSLLRVLAGLRPAHGGAVLLDGQLLSRMRRRQVARSLAFVAQHADTGTELSAHEVVMLGRTPHRSAWAAWSKTDDDAISSALRQVKMEHKAAQAWSTLSGGERQRVQIARALAQKPELLLLDEPTNHLDIRHQIDLLHLLRNLECGTIVALHDLDHAAAFCDRIAVITDGRLIAEGTPETVITPDMIARVFGVEATVHPPSGQRRPRVSFCL</sequence>
<keyword evidence="6" id="KW-1185">Reference proteome</keyword>
<dbReference type="SMART" id="SM00382">
    <property type="entry name" value="AAA"/>
    <property type="match status" value="1"/>
</dbReference>
<proteinExistence type="inferred from homology"/>
<dbReference type="Pfam" id="PF00005">
    <property type="entry name" value="ABC_tran"/>
    <property type="match status" value="1"/>
</dbReference>
<dbReference type="CDD" id="cd03214">
    <property type="entry name" value="ABC_Iron-Siderophores_B12_Hemin"/>
    <property type="match status" value="1"/>
</dbReference>
<evidence type="ECO:0000259" key="4">
    <source>
        <dbReference type="PROSITE" id="PS50893"/>
    </source>
</evidence>
<reference evidence="5" key="1">
    <citation type="submission" date="2022-04" db="EMBL/GenBank/DDBJ databases">
        <title>Roseibium sp. CAU 1639 isolated from mud.</title>
        <authorList>
            <person name="Kim W."/>
        </authorList>
    </citation>
    <scope>NUCLEOTIDE SEQUENCE</scope>
    <source>
        <strain evidence="5">CAU 1639</strain>
    </source>
</reference>
<evidence type="ECO:0000256" key="3">
    <source>
        <dbReference type="ARBA" id="ARBA00022840"/>
    </source>
</evidence>
<dbReference type="RefSeq" id="WP_248159984.1">
    <property type="nucleotide sequence ID" value="NZ_JALNMJ010000038.1"/>
</dbReference>
<dbReference type="InterPro" id="IPR003439">
    <property type="entry name" value="ABC_transporter-like_ATP-bd"/>
</dbReference>
<keyword evidence="2" id="KW-0547">Nucleotide-binding</keyword>